<dbReference type="NCBIfam" id="NF003545">
    <property type="entry name" value="PRK05205.1-1"/>
    <property type="match status" value="1"/>
</dbReference>
<keyword evidence="3 4" id="KW-0804">Transcription</keyword>
<dbReference type="NCBIfam" id="NF003549">
    <property type="entry name" value="PRK05205.1-5"/>
    <property type="match status" value="1"/>
</dbReference>
<dbReference type="Proteomes" id="UP000189670">
    <property type="component" value="Unassembled WGS sequence"/>
</dbReference>
<comment type="catalytic activity">
    <reaction evidence="4">
        <text>UMP + diphosphate = 5-phospho-alpha-D-ribose 1-diphosphate + uracil</text>
        <dbReference type="Rhea" id="RHEA:13017"/>
        <dbReference type="ChEBI" id="CHEBI:17568"/>
        <dbReference type="ChEBI" id="CHEBI:33019"/>
        <dbReference type="ChEBI" id="CHEBI:57865"/>
        <dbReference type="ChEBI" id="CHEBI:58017"/>
        <dbReference type="EC" id="2.4.2.9"/>
    </reaction>
</comment>
<evidence type="ECO:0000256" key="2">
    <source>
        <dbReference type="ARBA" id="ARBA00023015"/>
    </source>
</evidence>
<dbReference type="HAMAP" id="MF_01219">
    <property type="entry name" value="PyrR"/>
    <property type="match status" value="1"/>
</dbReference>
<proteinExistence type="inferred from homology"/>
<keyword evidence="4" id="KW-0328">Glycosyltransferase</keyword>
<dbReference type="Gene3D" id="3.40.50.2020">
    <property type="match status" value="1"/>
</dbReference>
<evidence type="ECO:0000259" key="5">
    <source>
        <dbReference type="Pfam" id="PF00156"/>
    </source>
</evidence>
<dbReference type="InterPro" id="IPR050137">
    <property type="entry name" value="PyrR_bifunctional"/>
</dbReference>
<evidence type="ECO:0000256" key="4">
    <source>
        <dbReference type="HAMAP-Rule" id="MF_01219"/>
    </source>
</evidence>
<evidence type="ECO:0000256" key="1">
    <source>
        <dbReference type="ARBA" id="ARBA00005565"/>
    </source>
</evidence>
<accession>A0A1V1P927</accession>
<feature type="domain" description="Phosphoribosyltransferase" evidence="5">
    <location>
        <begin position="4"/>
        <end position="149"/>
    </location>
</feature>
<dbReference type="InterPro" id="IPR000836">
    <property type="entry name" value="PRTase_dom"/>
</dbReference>
<dbReference type="Pfam" id="PF00156">
    <property type="entry name" value="Pribosyltran"/>
    <property type="match status" value="1"/>
</dbReference>
<comment type="caution">
    <text evidence="6">The sequence shown here is derived from an EMBL/GenBank/DDBJ whole genome shotgun (WGS) entry which is preliminary data.</text>
</comment>
<dbReference type="FunFam" id="3.40.50.2020:FF:000020">
    <property type="entry name" value="Bifunctional protein PyrR"/>
    <property type="match status" value="1"/>
</dbReference>
<evidence type="ECO:0000313" key="7">
    <source>
        <dbReference type="Proteomes" id="UP000189670"/>
    </source>
</evidence>
<dbReference type="PANTHER" id="PTHR11608:SF0">
    <property type="entry name" value="BIFUNCTIONAL PROTEIN PYRR"/>
    <property type="match status" value="1"/>
</dbReference>
<evidence type="ECO:0000313" key="6">
    <source>
        <dbReference type="EMBL" id="ETR71409.1"/>
    </source>
</evidence>
<reference evidence="7" key="1">
    <citation type="submission" date="2012-11" db="EMBL/GenBank/DDBJ databases">
        <authorList>
            <person name="Lucero-Rivera Y.E."/>
            <person name="Tovar-Ramirez D."/>
        </authorList>
    </citation>
    <scope>NUCLEOTIDE SEQUENCE [LARGE SCALE GENOMIC DNA]</scope>
    <source>
        <strain evidence="7">Araruama</strain>
    </source>
</reference>
<feature type="short sequence motif" description="PRPP-binding" evidence="4">
    <location>
        <begin position="98"/>
        <end position="110"/>
    </location>
</feature>
<keyword evidence="4" id="KW-0808">Transferase</keyword>
<dbReference type="EMBL" id="ATBP01000272">
    <property type="protein sequence ID" value="ETR71409.1"/>
    <property type="molecule type" value="Genomic_DNA"/>
</dbReference>
<comment type="function">
    <text evidence="4">Regulates the transcription of the pyrimidine nucleotide (pyr) operon in response to exogenous pyrimidines.</text>
</comment>
<dbReference type="InterPro" id="IPR023050">
    <property type="entry name" value="PyrR"/>
</dbReference>
<dbReference type="EC" id="2.4.2.9" evidence="4"/>
<comment type="function">
    <text evidence="4">Also displays a weak uracil phosphoribosyltransferase activity which is not physiologically significant.</text>
</comment>
<dbReference type="GO" id="GO:0006355">
    <property type="term" value="P:regulation of DNA-templated transcription"/>
    <property type="evidence" value="ECO:0007669"/>
    <property type="project" value="UniProtKB-UniRule"/>
</dbReference>
<protein>
    <recommendedName>
        <fullName evidence="4">Bifunctional protein PyrR</fullName>
    </recommendedName>
    <domain>
        <recommendedName>
            <fullName evidence="4">Pyrimidine operon regulatory protein</fullName>
        </recommendedName>
    </domain>
    <domain>
        <recommendedName>
            <fullName evidence="4">Uracil phosphoribosyltransferase</fullName>
            <shortName evidence="4">UPRTase</shortName>
            <ecNumber evidence="4">2.4.2.9</ecNumber>
        </recommendedName>
    </domain>
</protein>
<dbReference type="SUPFAM" id="SSF53271">
    <property type="entry name" value="PRTase-like"/>
    <property type="match status" value="1"/>
</dbReference>
<evidence type="ECO:0000256" key="3">
    <source>
        <dbReference type="ARBA" id="ARBA00023163"/>
    </source>
</evidence>
<organism evidence="6 7">
    <name type="scientific">Candidatus Magnetoglobus multicellularis str. Araruama</name>
    <dbReference type="NCBI Taxonomy" id="890399"/>
    <lineage>
        <taxon>Bacteria</taxon>
        <taxon>Pseudomonadati</taxon>
        <taxon>Thermodesulfobacteriota</taxon>
        <taxon>Desulfobacteria</taxon>
        <taxon>Desulfobacterales</taxon>
        <taxon>Desulfobacteraceae</taxon>
        <taxon>Candidatus Magnetoglobus</taxon>
    </lineage>
</organism>
<dbReference type="GO" id="GO:0004845">
    <property type="term" value="F:uracil phosphoribosyltransferase activity"/>
    <property type="evidence" value="ECO:0007669"/>
    <property type="project" value="UniProtKB-UniRule"/>
</dbReference>
<gene>
    <name evidence="4" type="primary">pyrR</name>
    <name evidence="6" type="ORF">OMM_02503</name>
</gene>
<sequence>MITEKILDEKGIQKTLDQLTQEIINHNKNMNQLILVGIQRGGALLAERIHSNISELLNIAVPIGSINITLYRDDWTKISYQPILEGTNITFSIEDKHVLLIDDVIYTGRTVRAGMDALFDIGRPGHIELAVLVDRGHRELPVQPDYCGKVINTKRSQTVNVYLKEHDGKDSVVLVS</sequence>
<dbReference type="InterPro" id="IPR029057">
    <property type="entry name" value="PRTase-like"/>
</dbReference>
<dbReference type="AlphaFoldDB" id="A0A1V1P927"/>
<dbReference type="CDD" id="cd06223">
    <property type="entry name" value="PRTases_typeI"/>
    <property type="match status" value="1"/>
</dbReference>
<keyword evidence="2 4" id="KW-0805">Transcription regulation</keyword>
<dbReference type="PANTHER" id="PTHR11608">
    <property type="entry name" value="BIFUNCTIONAL PROTEIN PYRR"/>
    <property type="match status" value="1"/>
</dbReference>
<name>A0A1V1P927_9BACT</name>
<comment type="similarity">
    <text evidence="1 4">Belongs to the purine/pyrimidine phosphoribosyltransferase family. PyrR subfamily.</text>
</comment>